<feature type="domain" description="Helicase ATP-binding" evidence="4">
    <location>
        <begin position="1"/>
        <end position="129"/>
    </location>
</feature>
<evidence type="ECO:0000256" key="2">
    <source>
        <dbReference type="ARBA" id="ARBA00022801"/>
    </source>
</evidence>
<sequence>GLKDGDPVWAEVTSTRDNCLGQRCPQFSRCHVGAARRAALEADLVIVNHHLLLADLALKEDGFGDLLGAADAVILDEAHQIPDLATQLFGAEVGSRRIETLLAEIESRVTPRRAGGDEGVELRRLGETARAVRECLGRMIHAL</sequence>
<reference evidence="5" key="1">
    <citation type="submission" date="2013-08" db="EMBL/GenBank/DDBJ databases">
        <authorList>
            <person name="Mendez C."/>
            <person name="Richter M."/>
            <person name="Ferrer M."/>
            <person name="Sanchez J."/>
        </authorList>
    </citation>
    <scope>NUCLEOTIDE SEQUENCE</scope>
</reference>
<dbReference type="GO" id="GO:0005524">
    <property type="term" value="F:ATP binding"/>
    <property type="evidence" value="ECO:0007669"/>
    <property type="project" value="UniProtKB-KW"/>
</dbReference>
<dbReference type="InterPro" id="IPR014013">
    <property type="entry name" value="Helic_SF1/SF2_ATP-bd_DinG/Rad3"/>
</dbReference>
<evidence type="ECO:0000313" key="5">
    <source>
        <dbReference type="EMBL" id="EQD79906.1"/>
    </source>
</evidence>
<protein>
    <submittedName>
        <fullName evidence="5">ATP-dependent helicase</fullName>
    </submittedName>
</protein>
<comment type="caution">
    <text evidence="5">The sequence shown here is derived from an EMBL/GenBank/DDBJ whole genome shotgun (WGS) entry which is preliminary data.</text>
</comment>
<dbReference type="AlphaFoldDB" id="T1C361"/>
<name>T1C361_9ZZZZ</name>
<gene>
    <name evidence="5" type="ORF">B1A_01446</name>
</gene>
<evidence type="ECO:0000259" key="4">
    <source>
        <dbReference type="PROSITE" id="PS51193"/>
    </source>
</evidence>
<dbReference type="EMBL" id="AUZX01001101">
    <property type="protein sequence ID" value="EQD79906.1"/>
    <property type="molecule type" value="Genomic_DNA"/>
</dbReference>
<feature type="non-terminal residue" evidence="5">
    <location>
        <position position="1"/>
    </location>
</feature>
<organism evidence="5">
    <name type="scientific">mine drainage metagenome</name>
    <dbReference type="NCBI Taxonomy" id="410659"/>
    <lineage>
        <taxon>unclassified sequences</taxon>
        <taxon>metagenomes</taxon>
        <taxon>ecological metagenomes</taxon>
    </lineage>
</organism>
<dbReference type="PROSITE" id="PS51193">
    <property type="entry name" value="HELICASE_ATP_BIND_2"/>
    <property type="match status" value="1"/>
</dbReference>
<keyword evidence="1" id="KW-0547">Nucleotide-binding</keyword>
<feature type="non-terminal residue" evidence="5">
    <location>
        <position position="143"/>
    </location>
</feature>
<dbReference type="Gene3D" id="3.40.50.300">
    <property type="entry name" value="P-loop containing nucleotide triphosphate hydrolases"/>
    <property type="match status" value="1"/>
</dbReference>
<keyword evidence="3" id="KW-0067">ATP-binding</keyword>
<proteinExistence type="predicted"/>
<keyword evidence="5" id="KW-0347">Helicase</keyword>
<dbReference type="GO" id="GO:0016787">
    <property type="term" value="F:hydrolase activity"/>
    <property type="evidence" value="ECO:0007669"/>
    <property type="project" value="UniProtKB-KW"/>
</dbReference>
<evidence type="ECO:0000256" key="1">
    <source>
        <dbReference type="ARBA" id="ARBA00022741"/>
    </source>
</evidence>
<dbReference type="GO" id="GO:0004386">
    <property type="term" value="F:helicase activity"/>
    <property type="evidence" value="ECO:0007669"/>
    <property type="project" value="UniProtKB-KW"/>
</dbReference>
<evidence type="ECO:0000256" key="3">
    <source>
        <dbReference type="ARBA" id="ARBA00022840"/>
    </source>
</evidence>
<reference evidence="5" key="2">
    <citation type="journal article" date="2014" name="ISME J.">
        <title>Microbial stratification in low pH oxic and suboxic macroscopic growths along an acid mine drainage.</title>
        <authorList>
            <person name="Mendez-Garcia C."/>
            <person name="Mesa V."/>
            <person name="Sprenger R.R."/>
            <person name="Richter M."/>
            <person name="Diez M.S."/>
            <person name="Solano J."/>
            <person name="Bargiela R."/>
            <person name="Golyshina O.V."/>
            <person name="Manteca A."/>
            <person name="Ramos J.L."/>
            <person name="Gallego J.R."/>
            <person name="Llorente I."/>
            <person name="Martins Dos Santos V.A."/>
            <person name="Jensen O.N."/>
            <person name="Pelaez A.I."/>
            <person name="Sanchez J."/>
            <person name="Ferrer M."/>
        </authorList>
    </citation>
    <scope>NUCLEOTIDE SEQUENCE</scope>
</reference>
<keyword evidence="2" id="KW-0378">Hydrolase</keyword>
<accession>T1C361</accession>
<dbReference type="InterPro" id="IPR027417">
    <property type="entry name" value="P-loop_NTPase"/>
</dbReference>